<dbReference type="Proteomes" id="UP000663870">
    <property type="component" value="Unassembled WGS sequence"/>
</dbReference>
<dbReference type="AlphaFoldDB" id="A0A815PL45"/>
<comment type="caution">
    <text evidence="3">The sequence shown here is derived from an EMBL/GenBank/DDBJ whole genome shotgun (WGS) entry which is preliminary data.</text>
</comment>
<accession>A0A815PL45</accession>
<keyword evidence="1" id="KW-0812">Transmembrane</keyword>
<sequence>MSISLKLQLIVKIYDGIITNFYFIYILLQY</sequence>
<gene>
    <name evidence="3" type="ORF">JXQ802_LOCUS37583</name>
    <name evidence="2" type="ORF">PYM288_LOCUS24115</name>
</gene>
<keyword evidence="1" id="KW-1133">Transmembrane helix</keyword>
<evidence type="ECO:0000313" key="2">
    <source>
        <dbReference type="EMBL" id="CAF1186765.1"/>
    </source>
</evidence>
<dbReference type="EMBL" id="CAJNOH010001184">
    <property type="protein sequence ID" value="CAF1186765.1"/>
    <property type="molecule type" value="Genomic_DNA"/>
</dbReference>
<protein>
    <submittedName>
        <fullName evidence="3">Uncharacterized protein</fullName>
    </submittedName>
</protein>
<evidence type="ECO:0000313" key="3">
    <source>
        <dbReference type="EMBL" id="CAF1450862.1"/>
    </source>
</evidence>
<keyword evidence="4" id="KW-1185">Reference proteome</keyword>
<proteinExistence type="predicted"/>
<feature type="transmembrane region" description="Helical" evidence="1">
    <location>
        <begin position="9"/>
        <end position="28"/>
    </location>
</feature>
<evidence type="ECO:0000313" key="4">
    <source>
        <dbReference type="Proteomes" id="UP000663870"/>
    </source>
</evidence>
<organism evidence="3 4">
    <name type="scientific">Rotaria sordida</name>
    <dbReference type="NCBI Taxonomy" id="392033"/>
    <lineage>
        <taxon>Eukaryota</taxon>
        <taxon>Metazoa</taxon>
        <taxon>Spiralia</taxon>
        <taxon>Gnathifera</taxon>
        <taxon>Rotifera</taxon>
        <taxon>Eurotatoria</taxon>
        <taxon>Bdelloidea</taxon>
        <taxon>Philodinida</taxon>
        <taxon>Philodinidae</taxon>
        <taxon>Rotaria</taxon>
    </lineage>
</organism>
<dbReference type="Proteomes" id="UP000663854">
    <property type="component" value="Unassembled WGS sequence"/>
</dbReference>
<evidence type="ECO:0000256" key="1">
    <source>
        <dbReference type="SAM" id="Phobius"/>
    </source>
</evidence>
<dbReference type="EMBL" id="CAJNOL010002020">
    <property type="protein sequence ID" value="CAF1450862.1"/>
    <property type="molecule type" value="Genomic_DNA"/>
</dbReference>
<name>A0A815PL45_9BILA</name>
<feature type="non-terminal residue" evidence="3">
    <location>
        <position position="1"/>
    </location>
</feature>
<reference evidence="3" key="1">
    <citation type="submission" date="2021-02" db="EMBL/GenBank/DDBJ databases">
        <authorList>
            <person name="Nowell W R."/>
        </authorList>
    </citation>
    <scope>NUCLEOTIDE SEQUENCE</scope>
</reference>
<keyword evidence="1" id="KW-0472">Membrane</keyword>